<organism evidence="1 2">
    <name type="scientific">[Mycobacterium] crassicus</name>
    <dbReference type="NCBI Taxonomy" id="2872309"/>
    <lineage>
        <taxon>Bacteria</taxon>
        <taxon>Bacillati</taxon>
        <taxon>Actinomycetota</taxon>
        <taxon>Actinomycetes</taxon>
        <taxon>Mycobacteriales</taxon>
        <taxon>Mycobacteriaceae</taxon>
        <taxon>Mycolicibacter</taxon>
    </lineage>
</organism>
<comment type="caution">
    <text evidence="1">The sequence shown here is derived from an EMBL/GenBank/DDBJ whole genome shotgun (WGS) entry which is preliminary data.</text>
</comment>
<reference evidence="1 2" key="1">
    <citation type="submission" date="2023-12" db="EMBL/GenBank/DDBJ databases">
        <title>Description of new species of Mycobacterium terrae complex isolated from sewage at the Sao Paulo Zoological Park Foundation in Brazil.</title>
        <authorList>
            <person name="Romagnoli C.L."/>
            <person name="Conceicao E.C."/>
            <person name="Machado E."/>
            <person name="Barreto L.B.P.F."/>
            <person name="Sharma A."/>
            <person name="Silva N.M."/>
            <person name="Marques L.E."/>
            <person name="Juliana M.A."/>
            <person name="Lourenco M.C.S."/>
            <person name="Digiampietri L.A."/>
            <person name="Suffys P.N."/>
            <person name="Viana-Niero C."/>
        </authorList>
    </citation>
    <scope>NUCLEOTIDE SEQUENCE [LARGE SCALE GENOMIC DNA]</scope>
    <source>
        <strain evidence="1 2">MYC098</strain>
    </source>
</reference>
<evidence type="ECO:0000313" key="2">
    <source>
        <dbReference type="Proteomes" id="UP001299596"/>
    </source>
</evidence>
<dbReference type="Proteomes" id="UP001299596">
    <property type="component" value="Unassembled WGS sequence"/>
</dbReference>
<accession>A0ABU5XQ24</accession>
<dbReference type="RefSeq" id="WP_329780430.1">
    <property type="nucleotide sequence ID" value="NZ_JAYJJR010000016.1"/>
</dbReference>
<evidence type="ECO:0000313" key="1">
    <source>
        <dbReference type="EMBL" id="MEB3023432.1"/>
    </source>
</evidence>
<dbReference type="EMBL" id="JAYJJR010000016">
    <property type="protein sequence ID" value="MEB3023432.1"/>
    <property type="molecule type" value="Genomic_DNA"/>
</dbReference>
<sequence length="621" mass="66880">MTTFAPARPVEHGTPGPNPHQLWAALAPQIAARPTMRLWSAQRRFGQVRRLTAKLPSEPAAVPIYVRGRTRILVFDLDAKRASAAQVAVDQHRILNWLNACGARAVIDRSTSGGSHILVPLAGWTRLDGLRPLLAGAARRCPTLDISPMLNPSWGCITVPGSPCREGGHRQLVGQTLAEALAVFTDCPNPADLVEQLMVRLDCPPEGQVPPAAPVPEAPSVFFAGAGAGAVLQERYRRRTPMPAAVLKFAETGRLAPAGRWASRSEARMSVLVHALWRGASLDEVLARAQPGQPWHRGFSAAYDRYGHHADAALAKDWAAARAWIESILPTVQQGTHKNQELTGGRGTPHARAVHRTWLAHATRWCDVTLRSSPRRWVIAAVLQGLAVSAARAGEVINGVPVVGVGGRSLSLACAMISESAVWSALRLLRDTPGSPVLLVAQGAGLAADRYALVTPDVRDNCPRGPGRPPVADVHPAWSVLGLQYRRLYEVLQCGAAGVVEIATAAAVSRSSAYDGIAELCRVGLACKRGKQIALAQTSLDDLAKQWGIAEQRTERIAAHQQARLLWRQWLQTREHPVIEPPNQGQLAGPATVWLAAVDDEQDRQDYLASVLATGPPRRTP</sequence>
<protein>
    <submittedName>
        <fullName evidence="1">Uncharacterized protein</fullName>
    </submittedName>
</protein>
<proteinExistence type="predicted"/>
<keyword evidence="2" id="KW-1185">Reference proteome</keyword>
<gene>
    <name evidence="1" type="ORF">K6T79_20620</name>
</gene>
<name>A0ABU5XQ24_9MYCO</name>